<dbReference type="InterPro" id="IPR036770">
    <property type="entry name" value="Ankyrin_rpt-contain_sf"/>
</dbReference>
<dbReference type="PROSITE" id="PS50297">
    <property type="entry name" value="ANK_REP_REGION"/>
    <property type="match status" value="1"/>
</dbReference>
<organism evidence="4">
    <name type="scientific">Salvia splendens</name>
    <name type="common">Scarlet sage</name>
    <dbReference type="NCBI Taxonomy" id="180675"/>
    <lineage>
        <taxon>Eukaryota</taxon>
        <taxon>Viridiplantae</taxon>
        <taxon>Streptophyta</taxon>
        <taxon>Embryophyta</taxon>
        <taxon>Tracheophyta</taxon>
        <taxon>Spermatophyta</taxon>
        <taxon>Magnoliopsida</taxon>
        <taxon>eudicotyledons</taxon>
        <taxon>Gunneridae</taxon>
        <taxon>Pentapetalae</taxon>
        <taxon>asterids</taxon>
        <taxon>lamiids</taxon>
        <taxon>Lamiales</taxon>
        <taxon>Lamiaceae</taxon>
        <taxon>Nepetoideae</taxon>
        <taxon>Mentheae</taxon>
        <taxon>Salviinae</taxon>
        <taxon>Salvia</taxon>
        <taxon>Salvia subgen. Calosphace</taxon>
        <taxon>core Calosphace</taxon>
    </lineage>
</organism>
<evidence type="ECO:0000256" key="1">
    <source>
        <dbReference type="ARBA" id="ARBA00022737"/>
    </source>
</evidence>
<comment type="caution">
    <text evidence="4">The sequence shown here is derived from an EMBL/GenBank/DDBJ whole genome shotgun (WGS) entry which is preliminary data.</text>
</comment>
<accession>A0A8X8YXL4</accession>
<evidence type="ECO:0000256" key="3">
    <source>
        <dbReference type="PROSITE-ProRule" id="PRU00023"/>
    </source>
</evidence>
<dbReference type="PROSITE" id="PS50088">
    <property type="entry name" value="ANK_REPEAT"/>
    <property type="match status" value="1"/>
</dbReference>
<dbReference type="AlphaFoldDB" id="A0A8X8YXL4"/>
<dbReference type="GO" id="GO:0005886">
    <property type="term" value="C:plasma membrane"/>
    <property type="evidence" value="ECO:0007669"/>
    <property type="project" value="TreeGrafter"/>
</dbReference>
<dbReference type="Proteomes" id="UP000298416">
    <property type="component" value="Unassembled WGS sequence"/>
</dbReference>
<evidence type="ECO:0000256" key="2">
    <source>
        <dbReference type="ARBA" id="ARBA00023043"/>
    </source>
</evidence>
<sequence length="157" mass="17846">MDESRLNLLFESNFFIESEYMRDVKKGNKSHRQAVIEKKENKSPIKAAIERKDIAVLKAIINANPKTEQVNYLSALEGHVDVIRFLLQEFPQAEELLDMAGRNILHIAVHKGRYNVVNFVLKDPNLNSLINMKDVSGDTPLHIASKDNHPKIVSTLT</sequence>
<keyword evidence="1" id="KW-0677">Repeat</keyword>
<dbReference type="SMART" id="SM00248">
    <property type="entry name" value="ANK"/>
    <property type="match status" value="2"/>
</dbReference>
<dbReference type="Pfam" id="PF12796">
    <property type="entry name" value="Ank_2"/>
    <property type="match status" value="1"/>
</dbReference>
<protein>
    <submittedName>
        <fullName evidence="4">Uncharacterized protein</fullName>
    </submittedName>
</protein>
<proteinExistence type="predicted"/>
<evidence type="ECO:0000313" key="5">
    <source>
        <dbReference type="Proteomes" id="UP000298416"/>
    </source>
</evidence>
<dbReference type="PANTHER" id="PTHR24186">
    <property type="entry name" value="PROTEIN PHOSPHATASE 1 REGULATORY SUBUNIT"/>
    <property type="match status" value="1"/>
</dbReference>
<name>A0A8X8YXL4_SALSN</name>
<dbReference type="Gene3D" id="1.25.40.20">
    <property type="entry name" value="Ankyrin repeat-containing domain"/>
    <property type="match status" value="1"/>
</dbReference>
<dbReference type="InterPro" id="IPR002110">
    <property type="entry name" value="Ankyrin_rpt"/>
</dbReference>
<feature type="repeat" description="ANK" evidence="3">
    <location>
        <begin position="136"/>
        <end position="157"/>
    </location>
</feature>
<keyword evidence="5" id="KW-1185">Reference proteome</keyword>
<reference evidence="4" key="1">
    <citation type="submission" date="2018-01" db="EMBL/GenBank/DDBJ databases">
        <authorList>
            <person name="Mao J.F."/>
        </authorList>
    </citation>
    <scope>NUCLEOTIDE SEQUENCE</scope>
    <source>
        <strain evidence="4">Huo1</strain>
        <tissue evidence="4">Leaf</tissue>
    </source>
</reference>
<dbReference type="PANTHER" id="PTHR24186:SF50">
    <property type="entry name" value="ANKYRIN REPEAT-CONTAINING PROTEIN ITN1-LIKE ISOFORM X1"/>
    <property type="match status" value="1"/>
</dbReference>
<reference evidence="4" key="2">
    <citation type="submission" date="2020-08" db="EMBL/GenBank/DDBJ databases">
        <title>Plant Genome Project.</title>
        <authorList>
            <person name="Zhang R.-G."/>
        </authorList>
    </citation>
    <scope>NUCLEOTIDE SEQUENCE</scope>
    <source>
        <strain evidence="4">Huo1</strain>
        <tissue evidence="4">Leaf</tissue>
    </source>
</reference>
<keyword evidence="2 3" id="KW-0040">ANK repeat</keyword>
<evidence type="ECO:0000313" key="4">
    <source>
        <dbReference type="EMBL" id="KAG6384088.1"/>
    </source>
</evidence>
<dbReference type="SUPFAM" id="SSF48403">
    <property type="entry name" value="Ankyrin repeat"/>
    <property type="match status" value="1"/>
</dbReference>
<dbReference type="EMBL" id="PNBA02000282">
    <property type="protein sequence ID" value="KAG6384088.1"/>
    <property type="molecule type" value="Genomic_DNA"/>
</dbReference>
<gene>
    <name evidence="4" type="ORF">SASPL_156111</name>
</gene>